<gene>
    <name evidence="2" type="ordered locus">tsr2282</name>
</gene>
<reference evidence="2 3" key="1">
    <citation type="journal article" date="2002" name="DNA Res.">
        <title>Complete genome structure of the thermophilic cyanobacterium Thermosynechococcus elongatus BP-1.</title>
        <authorList>
            <person name="Nakamura Y."/>
            <person name="Kaneko T."/>
            <person name="Sato S."/>
            <person name="Ikeuchi M."/>
            <person name="Katoh H."/>
            <person name="Sasamoto S."/>
            <person name="Watanabe A."/>
            <person name="Iriguchi M."/>
            <person name="Kawashima K."/>
            <person name="Kimura T."/>
            <person name="Kishida Y."/>
            <person name="Kiyokawa C."/>
            <person name="Kohara M."/>
            <person name="Matsumoto M."/>
            <person name="Matsuno A."/>
            <person name="Nakazaki N."/>
            <person name="Shimpo S."/>
            <person name="Sugimoto M."/>
            <person name="Takeuchi C."/>
            <person name="Yamada M."/>
            <person name="Tabata S."/>
        </authorList>
    </citation>
    <scope>NUCLEOTIDE SEQUENCE [LARGE SCALE GENOMIC DNA]</scope>
    <source>
        <strain evidence="3">IAM M-273 / NIES-2133 / BP-1</strain>
    </source>
</reference>
<dbReference type="Proteomes" id="UP000000440">
    <property type="component" value="Chromosome"/>
</dbReference>
<evidence type="ECO:0000313" key="2">
    <source>
        <dbReference type="EMBL" id="BAC09834.1"/>
    </source>
</evidence>
<evidence type="ECO:0000256" key="1">
    <source>
        <dbReference type="SAM" id="MobiDB-lite"/>
    </source>
</evidence>
<dbReference type="AlphaFoldDB" id="Q8DGN4"/>
<feature type="region of interest" description="Disordered" evidence="1">
    <location>
        <begin position="1"/>
        <end position="23"/>
    </location>
</feature>
<dbReference type="KEGG" id="tel:tsr2282"/>
<dbReference type="eggNOG" id="COG0675">
    <property type="taxonomic scope" value="Bacteria"/>
</dbReference>
<proteinExistence type="predicted"/>
<name>Q8DGN4_THEVB</name>
<accession>Q8DGN4</accession>
<organism evidence="2 3">
    <name type="scientific">Thermosynechococcus vestitus (strain NIES-2133 / IAM M-273 / BP-1)</name>
    <dbReference type="NCBI Taxonomy" id="197221"/>
    <lineage>
        <taxon>Bacteria</taxon>
        <taxon>Bacillati</taxon>
        <taxon>Cyanobacteriota</taxon>
        <taxon>Cyanophyceae</taxon>
        <taxon>Acaryochloridales</taxon>
        <taxon>Thermosynechococcaceae</taxon>
        <taxon>Thermosynechococcus</taxon>
    </lineage>
</organism>
<dbReference type="EnsemblBacteria" id="BAC09834">
    <property type="protein sequence ID" value="BAC09834"/>
    <property type="gene ID" value="BAC09834"/>
</dbReference>
<evidence type="ECO:0000313" key="3">
    <source>
        <dbReference type="Proteomes" id="UP000000440"/>
    </source>
</evidence>
<dbReference type="EMBL" id="BA000039">
    <property type="protein sequence ID" value="BAC09834.1"/>
    <property type="molecule type" value="Genomic_DNA"/>
</dbReference>
<protein>
    <submittedName>
        <fullName evidence="2">Tsr2282 protein</fullName>
    </submittedName>
</protein>
<keyword evidence="3" id="KW-1185">Reference proteome</keyword>
<sequence length="57" mass="6701">MDIEDLQVRNMPRSATDTKNAPGRNIHAKFGLNQSIFDQGWFEFRHQLDDKLAWQRG</sequence>